<organism evidence="5 6">
    <name type="scientific">Pusillibacter faecalis</name>
    <dbReference type="NCBI Taxonomy" id="2714358"/>
    <lineage>
        <taxon>Bacteria</taxon>
        <taxon>Bacillati</taxon>
        <taxon>Bacillota</taxon>
        <taxon>Clostridia</taxon>
        <taxon>Eubacteriales</taxon>
        <taxon>Oscillospiraceae</taxon>
        <taxon>Pusillibacter</taxon>
    </lineage>
</organism>
<dbReference type="EMBL" id="AP023420">
    <property type="protein sequence ID" value="BCK83599.1"/>
    <property type="molecule type" value="Genomic_DNA"/>
</dbReference>
<dbReference type="RefSeq" id="WP_213542789.1">
    <property type="nucleotide sequence ID" value="NZ_AP023420.1"/>
</dbReference>
<evidence type="ECO:0000256" key="2">
    <source>
        <dbReference type="ARBA" id="ARBA00022747"/>
    </source>
</evidence>
<dbReference type="InterPro" id="IPR044946">
    <property type="entry name" value="Restrct_endonuc_typeI_TRD_sf"/>
</dbReference>
<dbReference type="Pfam" id="PF01420">
    <property type="entry name" value="Methylase_S"/>
    <property type="match status" value="2"/>
</dbReference>
<dbReference type="GO" id="GO:0003677">
    <property type="term" value="F:DNA binding"/>
    <property type="evidence" value="ECO:0007669"/>
    <property type="project" value="UniProtKB-KW"/>
</dbReference>
<evidence type="ECO:0000256" key="1">
    <source>
        <dbReference type="ARBA" id="ARBA00010923"/>
    </source>
</evidence>
<gene>
    <name evidence="5" type="ORF">MM59RIKEN_09180</name>
</gene>
<evidence type="ECO:0000256" key="3">
    <source>
        <dbReference type="ARBA" id="ARBA00023125"/>
    </source>
</evidence>
<feature type="domain" description="Type I restriction modification DNA specificity" evidence="4">
    <location>
        <begin position="3"/>
        <end position="172"/>
    </location>
</feature>
<feature type="domain" description="Type I restriction modification DNA specificity" evidence="4">
    <location>
        <begin position="195"/>
        <end position="373"/>
    </location>
</feature>
<dbReference type="Proteomes" id="UP000679848">
    <property type="component" value="Chromosome"/>
</dbReference>
<dbReference type="CDD" id="cd17278">
    <property type="entry name" value="RMtype1_S_LdeBORF1052P-TRD2-CR2"/>
    <property type="match status" value="1"/>
</dbReference>
<dbReference type="Gene3D" id="3.90.220.20">
    <property type="entry name" value="DNA methylase specificity domains"/>
    <property type="match status" value="2"/>
</dbReference>
<evidence type="ECO:0000259" key="4">
    <source>
        <dbReference type="Pfam" id="PF01420"/>
    </source>
</evidence>
<sequence>MARLGDVCEILNGYAFKSANYTDKGVRIIRISNVQKGYIEDNTPAFYPFDDINVAKYELFEGDLLLSLTGNVGRVGRLDKKFLPAALNQRVACIRIKDNTALDKSFLFDLLNSDSFEQKCILSSKGVAQKNLSTEWLKDYKIPLPPLDEQREIAAVLDKVSDLIAKRRQQLNKLDELVKSRFIEMFGDMLLNTKRWNEKPLESMADIVSGITKGRKIKGQSMIKVPYMAVSNVKDGYIDWTTVKTIEATEQEIEQYRLLPDDVLMTEGGDPDKLGRGAIIKELLENCIHQNHIFRVRLNESVILPGFFAEYLKHQKSKRYFIGCAKQTTGIASINMRQLKALPVLLPPLALQKQFSAFVAQTDKSKLAIQKSLEKLEILKKALMQKYFG</sequence>
<dbReference type="AlphaFoldDB" id="A0A810Q5L2"/>
<dbReference type="PANTHER" id="PTHR30408">
    <property type="entry name" value="TYPE-1 RESTRICTION ENZYME ECOKI SPECIFICITY PROTEIN"/>
    <property type="match status" value="1"/>
</dbReference>
<keyword evidence="3" id="KW-0238">DNA-binding</keyword>
<comment type="similarity">
    <text evidence="1">Belongs to the type-I restriction system S methylase family.</text>
</comment>
<dbReference type="InterPro" id="IPR052021">
    <property type="entry name" value="Type-I_RS_S_subunit"/>
</dbReference>
<reference evidence="5" key="1">
    <citation type="submission" date="2020-09" db="EMBL/GenBank/DDBJ databases">
        <title>New species isolated from human feces.</title>
        <authorList>
            <person name="Kitahara M."/>
            <person name="Shigeno Y."/>
            <person name="Shime M."/>
            <person name="Matsumoto Y."/>
            <person name="Nakamura S."/>
            <person name="Motooka D."/>
            <person name="Fukuoka S."/>
            <person name="Nishikawa H."/>
            <person name="Benno Y."/>
        </authorList>
    </citation>
    <scope>NUCLEOTIDE SEQUENCE</scope>
    <source>
        <strain evidence="5">MM59</strain>
    </source>
</reference>
<dbReference type="PANTHER" id="PTHR30408:SF12">
    <property type="entry name" value="TYPE I RESTRICTION ENZYME MJAVIII SPECIFICITY SUBUNIT"/>
    <property type="match status" value="1"/>
</dbReference>
<dbReference type="InterPro" id="IPR000055">
    <property type="entry name" value="Restrct_endonuc_typeI_TRD"/>
</dbReference>
<protein>
    <recommendedName>
        <fullName evidence="4">Type I restriction modification DNA specificity domain-containing protein</fullName>
    </recommendedName>
</protein>
<accession>A0A810Q5L2</accession>
<evidence type="ECO:0000313" key="5">
    <source>
        <dbReference type="EMBL" id="BCK83599.1"/>
    </source>
</evidence>
<keyword evidence="2" id="KW-0680">Restriction system</keyword>
<dbReference type="KEGG" id="pfaa:MM59RIKEN_09180"/>
<dbReference type="GO" id="GO:0009307">
    <property type="term" value="P:DNA restriction-modification system"/>
    <property type="evidence" value="ECO:0007669"/>
    <property type="project" value="UniProtKB-KW"/>
</dbReference>
<evidence type="ECO:0000313" key="6">
    <source>
        <dbReference type="Proteomes" id="UP000679848"/>
    </source>
</evidence>
<dbReference type="SUPFAM" id="SSF116734">
    <property type="entry name" value="DNA methylase specificity domain"/>
    <property type="match status" value="2"/>
</dbReference>
<proteinExistence type="inferred from homology"/>
<dbReference type="REBASE" id="487133">
    <property type="entry name" value="S.OspMM59ORF9190P"/>
</dbReference>
<dbReference type="CDD" id="cd17253">
    <property type="entry name" value="RMtype1_S_Eco933I-TRD2-CR2_like"/>
    <property type="match status" value="1"/>
</dbReference>
<keyword evidence="6" id="KW-1185">Reference proteome</keyword>
<name>A0A810Q5L2_9FIRM</name>